<proteinExistence type="predicted"/>
<dbReference type="PRINTS" id="PR00702">
    <property type="entry name" value="ACRIFLAVINRP"/>
</dbReference>
<accession>A0A812IKD2</accession>
<dbReference type="SUPFAM" id="SSF54637">
    <property type="entry name" value="Thioesterase/thiol ester dehydrase-isomerase"/>
    <property type="match status" value="1"/>
</dbReference>
<dbReference type="SUPFAM" id="SSF111369">
    <property type="entry name" value="HlyD-like secretion proteins"/>
    <property type="match status" value="1"/>
</dbReference>
<dbReference type="InterPro" id="IPR001036">
    <property type="entry name" value="Acrflvin-R"/>
</dbReference>
<feature type="transmembrane region" description="Helical" evidence="1">
    <location>
        <begin position="972"/>
        <end position="993"/>
    </location>
</feature>
<reference evidence="5" key="1">
    <citation type="submission" date="2021-02" db="EMBL/GenBank/DDBJ databases">
        <authorList>
            <person name="Dougan E. K."/>
            <person name="Rhodes N."/>
            <person name="Thang M."/>
            <person name="Chan C."/>
        </authorList>
    </citation>
    <scope>NUCLEOTIDE SEQUENCE</scope>
</reference>
<dbReference type="Gene3D" id="1.10.287.470">
    <property type="entry name" value="Helix hairpin bin"/>
    <property type="match status" value="1"/>
</dbReference>
<feature type="domain" description="Acyl-CoA thioesterase-like N-terminal HotDog" evidence="2">
    <location>
        <begin position="112"/>
        <end position="188"/>
    </location>
</feature>
<comment type="caution">
    <text evidence="5">The sequence shown here is derived from an EMBL/GenBank/DDBJ whole genome shotgun (WGS) entry which is preliminary data.</text>
</comment>
<keyword evidence="6" id="KW-1185">Reference proteome</keyword>
<dbReference type="InterPro" id="IPR058647">
    <property type="entry name" value="BSH_CzcB-like"/>
</dbReference>
<feature type="transmembrane region" description="Helical" evidence="1">
    <location>
        <begin position="1419"/>
        <end position="1442"/>
    </location>
</feature>
<keyword evidence="1" id="KW-0812">Transmembrane</keyword>
<dbReference type="CDD" id="cd03443">
    <property type="entry name" value="PaaI_thioesterase"/>
    <property type="match status" value="1"/>
</dbReference>
<dbReference type="EMBL" id="CAJNIZ010000001">
    <property type="protein sequence ID" value="CAE7148578.1"/>
    <property type="molecule type" value="Genomic_DNA"/>
</dbReference>
<dbReference type="SUPFAM" id="SSF82714">
    <property type="entry name" value="Multidrug efflux transporter AcrB TolC docking domain, DN and DC subdomains"/>
    <property type="match status" value="2"/>
</dbReference>
<feature type="transmembrane region" description="Helical" evidence="1">
    <location>
        <begin position="1036"/>
        <end position="1055"/>
    </location>
</feature>
<dbReference type="Gene3D" id="1.20.1640.10">
    <property type="entry name" value="Multidrug efflux transporter AcrB transmembrane domain"/>
    <property type="match status" value="2"/>
</dbReference>
<dbReference type="OrthoDB" id="5875992at2759"/>
<dbReference type="Pfam" id="PF00873">
    <property type="entry name" value="ACR_tran"/>
    <property type="match status" value="1"/>
</dbReference>
<dbReference type="Pfam" id="PF25973">
    <property type="entry name" value="BSH_CzcB"/>
    <property type="match status" value="1"/>
</dbReference>
<feature type="transmembrane region" description="Helical" evidence="1">
    <location>
        <begin position="1496"/>
        <end position="1522"/>
    </location>
</feature>
<dbReference type="Gene3D" id="3.30.70.1430">
    <property type="entry name" value="Multidrug efflux transporter AcrB pore domain"/>
    <property type="match status" value="2"/>
</dbReference>
<evidence type="ECO:0000259" key="3">
    <source>
        <dbReference type="Pfam" id="PF25954"/>
    </source>
</evidence>
<dbReference type="Gene3D" id="3.30.70.1320">
    <property type="entry name" value="Multidrug efflux transporter AcrB pore domain like"/>
    <property type="match status" value="1"/>
</dbReference>
<evidence type="ECO:0000259" key="4">
    <source>
        <dbReference type="Pfam" id="PF25973"/>
    </source>
</evidence>
<protein>
    <submittedName>
        <fullName evidence="5">NolG protein</fullName>
    </submittedName>
</protein>
<dbReference type="Gene3D" id="2.40.30.170">
    <property type="match status" value="1"/>
</dbReference>
<feature type="domain" description="CusB-like beta-barrel" evidence="3">
    <location>
        <begin position="393"/>
        <end position="461"/>
    </location>
</feature>
<dbReference type="InterPro" id="IPR058792">
    <property type="entry name" value="Beta-barrel_RND_2"/>
</dbReference>
<dbReference type="Pfam" id="PF25954">
    <property type="entry name" value="Beta-barrel_RND_2"/>
    <property type="match status" value="1"/>
</dbReference>
<evidence type="ECO:0000313" key="6">
    <source>
        <dbReference type="Proteomes" id="UP000649617"/>
    </source>
</evidence>
<feature type="transmembrane region" description="Helical" evidence="1">
    <location>
        <begin position="1364"/>
        <end position="1382"/>
    </location>
</feature>
<dbReference type="PANTHER" id="PTHR32063">
    <property type="match status" value="1"/>
</dbReference>
<dbReference type="InterPro" id="IPR029069">
    <property type="entry name" value="HotDog_dom_sf"/>
</dbReference>
<dbReference type="Gene3D" id="3.10.129.10">
    <property type="entry name" value="Hotdog Thioesterase"/>
    <property type="match status" value="2"/>
</dbReference>
<feature type="transmembrane region" description="Helical" evidence="1">
    <location>
        <begin position="1463"/>
        <end position="1484"/>
    </location>
</feature>
<dbReference type="InterPro" id="IPR006143">
    <property type="entry name" value="RND_pump_MFP"/>
</dbReference>
<feature type="transmembrane region" description="Helical" evidence="1">
    <location>
        <begin position="846"/>
        <end position="865"/>
    </location>
</feature>
<gene>
    <name evidence="5" type="primary">nolG</name>
    <name evidence="5" type="ORF">SPIL2461_LOCUS6</name>
</gene>
<dbReference type="Pfam" id="PF13622">
    <property type="entry name" value="4HBT_3"/>
    <property type="match status" value="1"/>
</dbReference>
<feature type="transmembrane region" description="Helical" evidence="1">
    <location>
        <begin position="1394"/>
        <end position="1413"/>
    </location>
</feature>
<sequence length="1551" mass="168427">MTALDSAMGLAVMMHMSEASSLATLELRYDEIRCPKAHSTIEVRAVCEHITDDIAYLVATANEPGVSSPFAHAIGRFILTGAPSGFLDQALQMMKNRLEPEDRFIGNPMLRAFHGGIICSALDCAMSLTVMLANNLQAPPQLINQTTSFLGSATADKPINVLAEITKPGKRILAAHARAYQDNPDMLVAKGCDVNSADSAPPPPGESKVAPLQVEVLRTKQSEIVEPIFVTGTVLAHKTTDLVPLVGGMVEDIMVAVGDRVKKGQPLLRMRQRDFEIKVERLRQAVRLSTAEQRNAQVDFENASALVKKGGLSQEQLDDRRTRYEATTAQRGIALAELAEAELALADATTRAPYDGVITQRNVDEGAFVSSFMRTSEPVIQIQKIDIVVAVIFVPEVHLASIKLGTPGKVIIPGLNKSFSSEVHLINDRLDVQTRSIDVRLGIQNADYAIKPGLFIEVELYPAARSAKTLPKHTVRGLGSDRYIFVVENGLAKRRSVEIRELGNDQVEGARLMWLSDLCIRRPVLACMMIASLLVLGAISMGRVGIDLFPSVEFPYITVETTLSGASPGTVETEMTDPLEEEVVAISGIESLQSVSSEGYSRLYVEFGLSEDVDVKAQDVRDKINLATPNLPEGIDLPKVSKTDPDSEPILTIMLSGPMSIRELTTFAEDEVKERLQRVSGVGGIKVVGGREREIRIWLDALKLRGFGITVDDVINSIRREHAEIPGGRMDYKGGLSEYTIKTKGEVNQVQDFANIVVAQNGPGYVRVRDVARVENGLEDERSYAELDGAPGVSLEVRRQSGTNTVEVARAIKAEIESIRAEAPSDIRLIVARDVSRFIESSVRDVTFDIILGIGLVVIVTLAFLLSIRATLIVATAIPTAIIATFFAFYMLDFTINMITMVAISLTVGLLVDDAIVVLESIHREVESGSEPKVAASQGTKNVAAAVIAATLSVMAVFLPIAFMSGVIGRFFYQYGLTIVVAVAISLFVSLTLTPMLSSKLLKQNAQHGFLFRVFDGGYKRLEQFYRRALTVSFRVRWLVLVIAGASIYMGIHFATQVPIAFQSKTDRSEFLSVVELPLGTGILETKKIGSRVGQAIGALENVELVFLSIGADAQGKANVIDYYIGITPKAERDIGQQVILDRVREEITAAVPEAKFVGMKEISWSSSSNFFTADVEVALRGPDLAKLNSYSEIMMNEMRRSGMFVDIKSTFELGKPEVQVLINRDRASDLGISIRDIASTVRATIGGSDITTFEEFGSRYDVRARMEESYRDDLSKFGLLQIRAADGTLVDFRNVAEVVLASGPAQIDRLNRSRKISVLGNAPAGFAVGELINEMDVIIEDLGLEAGYEASYQGASEQVGETMQAVLFAFGLALVALYMILAGQFNSFSQPVVIMSTAPLSFVGAFTLLALTGSELSLFAQIGMVALMGLVMKNGILLVDYANQAIERGQQAQEAMLEAGQLRLKPVLMTAASTIFGMIPIAIATSDGAEFRTAMGIIVIGGLLSSTLLTLFVVPTVFTLFSDAASMAKRLQNKLLRQFSEDTDKSSALP</sequence>
<dbReference type="Gene3D" id="2.40.50.100">
    <property type="match status" value="1"/>
</dbReference>
<dbReference type="NCBIfam" id="TIGR01730">
    <property type="entry name" value="RND_mfp"/>
    <property type="match status" value="1"/>
</dbReference>
<keyword evidence="1" id="KW-0472">Membrane</keyword>
<feature type="domain" description="CzcB-like barrel-sandwich hybrid" evidence="4">
    <location>
        <begin position="239"/>
        <end position="370"/>
    </location>
</feature>
<feature type="transmembrane region" description="Helical" evidence="1">
    <location>
        <begin position="943"/>
        <end position="966"/>
    </location>
</feature>
<dbReference type="InterPro" id="IPR049449">
    <property type="entry name" value="TesB_ACOT8-like_N"/>
</dbReference>
<feature type="transmembrane region" description="Helical" evidence="1">
    <location>
        <begin position="898"/>
        <end position="922"/>
    </location>
</feature>
<dbReference type="GO" id="GO:0042910">
    <property type="term" value="F:xenobiotic transmembrane transporter activity"/>
    <property type="evidence" value="ECO:0007669"/>
    <property type="project" value="TreeGrafter"/>
</dbReference>
<dbReference type="SUPFAM" id="SSF82866">
    <property type="entry name" value="Multidrug efflux transporter AcrB transmembrane domain"/>
    <property type="match status" value="2"/>
</dbReference>
<feature type="transmembrane region" description="Helical" evidence="1">
    <location>
        <begin position="872"/>
        <end position="892"/>
    </location>
</feature>
<evidence type="ECO:0000256" key="1">
    <source>
        <dbReference type="SAM" id="Phobius"/>
    </source>
</evidence>
<evidence type="ECO:0000259" key="2">
    <source>
        <dbReference type="Pfam" id="PF13622"/>
    </source>
</evidence>
<dbReference type="GO" id="GO:0005886">
    <property type="term" value="C:plasma membrane"/>
    <property type="evidence" value="ECO:0007669"/>
    <property type="project" value="TreeGrafter"/>
</dbReference>
<evidence type="ECO:0000313" key="5">
    <source>
        <dbReference type="EMBL" id="CAE7148578.1"/>
    </source>
</evidence>
<name>A0A812IKD2_SYMPI</name>
<keyword evidence="1" id="KW-1133">Transmembrane helix</keyword>
<dbReference type="PANTHER" id="PTHR32063:SF0">
    <property type="entry name" value="SWARMING MOTILITY PROTEIN SWRC"/>
    <property type="match status" value="1"/>
</dbReference>
<dbReference type="SUPFAM" id="SSF82693">
    <property type="entry name" value="Multidrug efflux transporter AcrB pore domain, PN1, PN2, PC1 and PC2 subdomains"/>
    <property type="match status" value="3"/>
</dbReference>
<dbReference type="Gene3D" id="3.30.70.1440">
    <property type="entry name" value="Multidrug efflux transporter AcrB pore domain"/>
    <property type="match status" value="1"/>
</dbReference>
<dbReference type="InterPro" id="IPR027463">
    <property type="entry name" value="AcrB_DN_DC_subdom"/>
</dbReference>
<organism evidence="5 6">
    <name type="scientific">Symbiodinium pilosum</name>
    <name type="common">Dinoflagellate</name>
    <dbReference type="NCBI Taxonomy" id="2952"/>
    <lineage>
        <taxon>Eukaryota</taxon>
        <taxon>Sar</taxon>
        <taxon>Alveolata</taxon>
        <taxon>Dinophyceae</taxon>
        <taxon>Suessiales</taxon>
        <taxon>Symbiodiniaceae</taxon>
        <taxon>Symbiodinium</taxon>
    </lineage>
</organism>
<dbReference type="Proteomes" id="UP000649617">
    <property type="component" value="Unassembled WGS sequence"/>
</dbReference>
<dbReference type="Gene3D" id="3.30.2090.10">
    <property type="entry name" value="Multidrug efflux transporter AcrB TolC docking domain, DN and DC subdomains"/>
    <property type="match status" value="2"/>
</dbReference>